<dbReference type="Proteomes" id="UP000030980">
    <property type="component" value="Unassembled WGS sequence"/>
</dbReference>
<evidence type="ECO:0000313" key="3">
    <source>
        <dbReference type="Proteomes" id="UP000030980"/>
    </source>
</evidence>
<dbReference type="AlphaFoldDB" id="A0A0B3BZP3"/>
<dbReference type="OrthoDB" id="6089671at2"/>
<sequence length="65" mass="7008">MLFALPLLFALAVPPVEAAPAPWYVWASPSSEHRVCAQTSPGAAWRKVAGPYRNAACRAAPYPTR</sequence>
<evidence type="ECO:0000256" key="1">
    <source>
        <dbReference type="SAM" id="SignalP"/>
    </source>
</evidence>
<keyword evidence="3" id="KW-1185">Reference proteome</keyword>
<gene>
    <name evidence="2" type="ORF">PT85_00635</name>
</gene>
<dbReference type="EMBL" id="JTAK01000001">
    <property type="protein sequence ID" value="KHO66129.1"/>
    <property type="molecule type" value="Genomic_DNA"/>
</dbReference>
<reference evidence="2 3" key="1">
    <citation type="submission" date="2014-11" db="EMBL/GenBank/DDBJ databases">
        <title>Genome sequence of Pseudomonas tuomuerensis JCM 14085.</title>
        <authorList>
            <person name="Shin S.-K."/>
            <person name="Yi H."/>
        </authorList>
    </citation>
    <scope>NUCLEOTIDE SEQUENCE [LARGE SCALE GENOMIC DNA]</scope>
    <source>
        <strain evidence="2 3">JCM 14085</strain>
    </source>
</reference>
<feature type="signal peptide" evidence="1">
    <location>
        <begin position="1"/>
        <end position="18"/>
    </location>
</feature>
<protein>
    <submittedName>
        <fullName evidence="2">Uncharacterized protein</fullName>
    </submittedName>
</protein>
<accession>A0A0B3BZP3</accession>
<keyword evidence="1" id="KW-0732">Signal</keyword>
<name>A0A0B3BZP3_9PSED</name>
<organism evidence="2 3">
    <name type="scientific">Pseudomonas flexibilis</name>
    <dbReference type="NCBI Taxonomy" id="706570"/>
    <lineage>
        <taxon>Bacteria</taxon>
        <taxon>Pseudomonadati</taxon>
        <taxon>Pseudomonadota</taxon>
        <taxon>Gammaproteobacteria</taxon>
        <taxon>Pseudomonadales</taxon>
        <taxon>Pseudomonadaceae</taxon>
        <taxon>Pseudomonas</taxon>
    </lineage>
</organism>
<comment type="caution">
    <text evidence="2">The sequence shown here is derived from an EMBL/GenBank/DDBJ whole genome shotgun (WGS) entry which is preliminary data.</text>
</comment>
<feature type="chain" id="PRO_5002081175" evidence="1">
    <location>
        <begin position="19"/>
        <end position="65"/>
    </location>
</feature>
<evidence type="ECO:0000313" key="2">
    <source>
        <dbReference type="EMBL" id="KHO66129.1"/>
    </source>
</evidence>
<proteinExistence type="predicted"/>
<dbReference type="STRING" id="706570.PT85_00635"/>
<dbReference type="RefSeq" id="WP_027590032.1">
    <property type="nucleotide sequence ID" value="NZ_FMUP01000008.1"/>
</dbReference>